<protein>
    <submittedName>
        <fullName evidence="4">Uncharacterized protein</fullName>
    </submittedName>
</protein>
<dbReference type="GO" id="GO:0031267">
    <property type="term" value="F:small GTPase binding"/>
    <property type="evidence" value="ECO:0007669"/>
    <property type="project" value="TreeGrafter"/>
</dbReference>
<name>A0A7S0W8Y9_9CRYP</name>
<dbReference type="InterPro" id="IPR001611">
    <property type="entry name" value="Leu-rich_rpt"/>
</dbReference>
<reference evidence="4" key="1">
    <citation type="submission" date="2021-01" db="EMBL/GenBank/DDBJ databases">
        <authorList>
            <person name="Corre E."/>
            <person name="Pelletier E."/>
            <person name="Niang G."/>
            <person name="Scheremetjew M."/>
            <person name="Finn R."/>
            <person name="Kale V."/>
            <person name="Holt S."/>
            <person name="Cochrane G."/>
            <person name="Meng A."/>
            <person name="Brown T."/>
            <person name="Cohen L."/>
        </authorList>
    </citation>
    <scope>NUCLEOTIDE SEQUENCE</scope>
    <source>
        <strain evidence="4">CCMP443</strain>
    </source>
</reference>
<evidence type="ECO:0000256" key="3">
    <source>
        <dbReference type="ARBA" id="ARBA00022737"/>
    </source>
</evidence>
<dbReference type="PANTHER" id="PTHR24113:SF12">
    <property type="entry name" value="RAN GTPASE-ACTIVATING PROTEIN 1"/>
    <property type="match status" value="1"/>
</dbReference>
<keyword evidence="3" id="KW-0677">Repeat</keyword>
<gene>
    <name evidence="4" type="ORF">HTEP1355_LOCUS17025</name>
</gene>
<keyword evidence="2" id="KW-0433">Leucine-rich repeat</keyword>
<dbReference type="GO" id="GO:0005829">
    <property type="term" value="C:cytosol"/>
    <property type="evidence" value="ECO:0007669"/>
    <property type="project" value="TreeGrafter"/>
</dbReference>
<dbReference type="SUPFAM" id="SSF52047">
    <property type="entry name" value="RNI-like"/>
    <property type="match status" value="1"/>
</dbReference>
<dbReference type="GO" id="GO:0005634">
    <property type="term" value="C:nucleus"/>
    <property type="evidence" value="ECO:0007669"/>
    <property type="project" value="TreeGrafter"/>
</dbReference>
<dbReference type="EMBL" id="HBFN01029480">
    <property type="protein sequence ID" value="CAD8803347.1"/>
    <property type="molecule type" value="Transcribed_RNA"/>
</dbReference>
<dbReference type="InterPro" id="IPR032675">
    <property type="entry name" value="LRR_dom_sf"/>
</dbReference>
<dbReference type="InterPro" id="IPR027038">
    <property type="entry name" value="RanGap"/>
</dbReference>
<organism evidence="4">
    <name type="scientific">Hemiselmis tepida</name>
    <dbReference type="NCBI Taxonomy" id="464990"/>
    <lineage>
        <taxon>Eukaryota</taxon>
        <taxon>Cryptophyceae</taxon>
        <taxon>Cryptomonadales</taxon>
        <taxon>Hemiselmidaceae</taxon>
        <taxon>Hemiselmis</taxon>
    </lineage>
</organism>
<dbReference type="GO" id="GO:0048471">
    <property type="term" value="C:perinuclear region of cytoplasm"/>
    <property type="evidence" value="ECO:0007669"/>
    <property type="project" value="TreeGrafter"/>
</dbReference>
<dbReference type="Gene3D" id="3.80.10.10">
    <property type="entry name" value="Ribonuclease Inhibitor"/>
    <property type="match status" value="1"/>
</dbReference>
<accession>A0A7S0W8Y9</accession>
<sequence>MPMSCRKMKRAGELQALPAPVFETLPPKEDGEGCVLMEEPGTLKQATTQEALQRGTIYCIIVQDKKVEGDDFVEIVKHYSKKSSLSTVYLSRCQLGISGGQHMARALEYLTNLFLEGNDVKDGGIATLATALAANNNLKVLSMISEGFGVVGARALAGALQTNTSLVRLDVTGNNLTQDGAKEMAFSLKRNNANALKTLVMDAEYGGINKGEAQGLLRAYMLQYSIT</sequence>
<dbReference type="GO" id="GO:0006913">
    <property type="term" value="P:nucleocytoplasmic transport"/>
    <property type="evidence" value="ECO:0007669"/>
    <property type="project" value="TreeGrafter"/>
</dbReference>
<dbReference type="SMART" id="SM00368">
    <property type="entry name" value="LRR_RI"/>
    <property type="match status" value="4"/>
</dbReference>
<dbReference type="AlphaFoldDB" id="A0A7S0W8Y9"/>
<dbReference type="Pfam" id="PF13516">
    <property type="entry name" value="LRR_6"/>
    <property type="match status" value="1"/>
</dbReference>
<dbReference type="PANTHER" id="PTHR24113">
    <property type="entry name" value="RAN GTPASE-ACTIVATING PROTEIN 1"/>
    <property type="match status" value="1"/>
</dbReference>
<proteinExistence type="predicted"/>
<evidence type="ECO:0000256" key="1">
    <source>
        <dbReference type="ARBA" id="ARBA00022468"/>
    </source>
</evidence>
<keyword evidence="1" id="KW-0343">GTPase activation</keyword>
<evidence type="ECO:0000313" key="4">
    <source>
        <dbReference type="EMBL" id="CAD8803347.1"/>
    </source>
</evidence>
<dbReference type="GO" id="GO:0005096">
    <property type="term" value="F:GTPase activator activity"/>
    <property type="evidence" value="ECO:0007669"/>
    <property type="project" value="UniProtKB-KW"/>
</dbReference>
<evidence type="ECO:0000256" key="2">
    <source>
        <dbReference type="ARBA" id="ARBA00022614"/>
    </source>
</evidence>